<feature type="region of interest" description="Disordered" evidence="14">
    <location>
        <begin position="61"/>
        <end position="93"/>
    </location>
</feature>
<evidence type="ECO:0000256" key="13">
    <source>
        <dbReference type="ARBA" id="ARBA00025393"/>
    </source>
</evidence>
<protein>
    <recommendedName>
        <fullName evidence="5">EKC/KEOPS complex subunit GON7</fullName>
    </recommendedName>
</protein>
<comment type="subcellular location">
    <subcellularLocation>
        <location evidence="2">Chromosome</location>
        <location evidence="2">Telomere</location>
    </subcellularLocation>
    <subcellularLocation>
        <location evidence="1">Nucleus</location>
    </subcellularLocation>
</comment>
<evidence type="ECO:0000313" key="16">
    <source>
        <dbReference type="Proteomes" id="UP000803884"/>
    </source>
</evidence>
<keyword evidence="8" id="KW-0779">Telomere</keyword>
<comment type="function">
    <text evidence="13">Component of the EKC/KEOPS complex that is required for the formation of a threonylcarbamoyl group on adenosine at position 37 (t(6)A37) in tRNAs that read codons beginning with adenine. The complex is probably involved in the transfer of the threonylcarbamoyl moiety of threonylcarbamoyl-AMP (TC-AMP) to the N6 group of A37. GON7 likely plays a supporting role to the catalytic subunit KAE1 in the complex. The EKC/KEOPS complex also promotes both telomere uncapping and telomere elongation. The complex is required for efficient recruitment of transcriptional coactivators.</text>
</comment>
<evidence type="ECO:0000256" key="9">
    <source>
        <dbReference type="ARBA" id="ARBA00023015"/>
    </source>
</evidence>
<feature type="compositionally biased region" description="Acidic residues" evidence="14">
    <location>
        <begin position="79"/>
        <end position="93"/>
    </location>
</feature>
<keyword evidence="6" id="KW-0158">Chromosome</keyword>
<name>A0AB34L6L9_9PEZI</name>
<dbReference type="GO" id="GO:0008033">
    <property type="term" value="P:tRNA processing"/>
    <property type="evidence" value="ECO:0007669"/>
    <property type="project" value="UniProtKB-KW"/>
</dbReference>
<comment type="similarity">
    <text evidence="3">Belongs to the GON7 family.</text>
</comment>
<sequence length="93" mass="10233">MSSQNRQLTAAYSSPSSTHAFSHSLPSASVNNVSDKTAYLSALRSKSTELQSEINAFLTQKMEEDAKGVEGKRSKNEEREEEMYGEEDPEADG</sequence>
<feature type="compositionally biased region" description="Basic and acidic residues" evidence="14">
    <location>
        <begin position="61"/>
        <end position="78"/>
    </location>
</feature>
<dbReference type="GeneID" id="96001557"/>
<accession>A0AB34L6L9</accession>
<evidence type="ECO:0000256" key="12">
    <source>
        <dbReference type="ARBA" id="ARBA00023242"/>
    </source>
</evidence>
<proteinExistence type="inferred from homology"/>
<dbReference type="InterPro" id="IPR014849">
    <property type="entry name" value="EKC/KEOPS_Gon7"/>
</dbReference>
<evidence type="ECO:0000256" key="8">
    <source>
        <dbReference type="ARBA" id="ARBA00022895"/>
    </source>
</evidence>
<reference evidence="15 16" key="1">
    <citation type="journal article" date="2020" name="Microbiol. Resour. Announc.">
        <title>Draft Genome Sequence of a Cladosporium Species Isolated from the Mesophotic Ascidian Didemnum maculosum.</title>
        <authorList>
            <person name="Gioti A."/>
            <person name="Siaperas R."/>
            <person name="Nikolaivits E."/>
            <person name="Le Goff G."/>
            <person name="Ouazzani J."/>
            <person name="Kotoulas G."/>
            <person name="Topakas E."/>
        </authorList>
    </citation>
    <scope>NUCLEOTIDE SEQUENCE [LARGE SCALE GENOMIC DNA]</scope>
    <source>
        <strain evidence="15 16">TM138-S3</strain>
    </source>
</reference>
<comment type="subunit">
    <text evidence="4">Component of the EKC/KEOPS complex composed of at least BUD32, CGI121, GON7, KAE1 and PCC1; the whole complex dimerizes.</text>
</comment>
<evidence type="ECO:0000256" key="4">
    <source>
        <dbReference type="ARBA" id="ARBA00011534"/>
    </source>
</evidence>
<dbReference type="GO" id="GO:0005634">
    <property type="term" value="C:nucleus"/>
    <property type="evidence" value="ECO:0007669"/>
    <property type="project" value="UniProtKB-SubCell"/>
</dbReference>
<keyword evidence="9" id="KW-0805">Transcription regulation</keyword>
<dbReference type="Pfam" id="PF08738">
    <property type="entry name" value="Gon7"/>
    <property type="match status" value="1"/>
</dbReference>
<evidence type="ECO:0000256" key="1">
    <source>
        <dbReference type="ARBA" id="ARBA00004123"/>
    </source>
</evidence>
<evidence type="ECO:0000256" key="6">
    <source>
        <dbReference type="ARBA" id="ARBA00022454"/>
    </source>
</evidence>
<evidence type="ECO:0000256" key="7">
    <source>
        <dbReference type="ARBA" id="ARBA00022694"/>
    </source>
</evidence>
<keyword evidence="12" id="KW-0539">Nucleus</keyword>
<feature type="compositionally biased region" description="Low complexity" evidence="14">
    <location>
        <begin position="13"/>
        <end position="24"/>
    </location>
</feature>
<feature type="compositionally biased region" description="Polar residues" evidence="14">
    <location>
        <begin position="1"/>
        <end position="12"/>
    </location>
</feature>
<comment type="caution">
    <text evidence="15">The sequence shown here is derived from an EMBL/GenBank/DDBJ whole genome shotgun (WGS) entry which is preliminary data.</text>
</comment>
<evidence type="ECO:0000256" key="11">
    <source>
        <dbReference type="ARBA" id="ARBA00023163"/>
    </source>
</evidence>
<evidence type="ECO:0000313" key="15">
    <source>
        <dbReference type="EMBL" id="KAL1590928.1"/>
    </source>
</evidence>
<dbReference type="GO" id="GO:0000781">
    <property type="term" value="C:chromosome, telomeric region"/>
    <property type="evidence" value="ECO:0007669"/>
    <property type="project" value="UniProtKB-SubCell"/>
</dbReference>
<evidence type="ECO:0000256" key="2">
    <source>
        <dbReference type="ARBA" id="ARBA00004574"/>
    </source>
</evidence>
<keyword evidence="16" id="KW-1185">Reference proteome</keyword>
<dbReference type="EMBL" id="JAAQHG020000001">
    <property type="protein sequence ID" value="KAL1590928.1"/>
    <property type="molecule type" value="Genomic_DNA"/>
</dbReference>
<evidence type="ECO:0000256" key="3">
    <source>
        <dbReference type="ARBA" id="ARBA00008529"/>
    </source>
</evidence>
<dbReference type="AlphaFoldDB" id="A0AB34L6L9"/>
<gene>
    <name evidence="15" type="ORF">WHR41_00113</name>
</gene>
<feature type="region of interest" description="Disordered" evidence="14">
    <location>
        <begin position="1"/>
        <end position="32"/>
    </location>
</feature>
<organism evidence="15 16">
    <name type="scientific">Cladosporium halotolerans</name>
    <dbReference type="NCBI Taxonomy" id="1052096"/>
    <lineage>
        <taxon>Eukaryota</taxon>
        <taxon>Fungi</taxon>
        <taxon>Dikarya</taxon>
        <taxon>Ascomycota</taxon>
        <taxon>Pezizomycotina</taxon>
        <taxon>Dothideomycetes</taxon>
        <taxon>Dothideomycetidae</taxon>
        <taxon>Cladosporiales</taxon>
        <taxon>Cladosporiaceae</taxon>
        <taxon>Cladosporium</taxon>
    </lineage>
</organism>
<keyword evidence="10" id="KW-0010">Activator</keyword>
<evidence type="ECO:0000256" key="5">
    <source>
        <dbReference type="ARBA" id="ARBA00019746"/>
    </source>
</evidence>
<evidence type="ECO:0000256" key="10">
    <source>
        <dbReference type="ARBA" id="ARBA00023159"/>
    </source>
</evidence>
<keyword evidence="11" id="KW-0804">Transcription</keyword>
<keyword evidence="7" id="KW-0819">tRNA processing</keyword>
<evidence type="ECO:0000256" key="14">
    <source>
        <dbReference type="SAM" id="MobiDB-lite"/>
    </source>
</evidence>
<dbReference type="RefSeq" id="XP_069234033.1">
    <property type="nucleotide sequence ID" value="XM_069368719.1"/>
</dbReference>
<dbReference type="Proteomes" id="UP000803884">
    <property type="component" value="Unassembled WGS sequence"/>
</dbReference>